<evidence type="ECO:0000313" key="3">
    <source>
        <dbReference type="Proteomes" id="UP000199648"/>
    </source>
</evidence>
<dbReference type="AlphaFoldDB" id="A0A1G5Q2S0"/>
<organism evidence="2 3">
    <name type="scientific">Thiohalomonas denitrificans</name>
    <dbReference type="NCBI Taxonomy" id="415747"/>
    <lineage>
        <taxon>Bacteria</taxon>
        <taxon>Pseudomonadati</taxon>
        <taxon>Pseudomonadota</taxon>
        <taxon>Gammaproteobacteria</taxon>
        <taxon>Thiohalomonadales</taxon>
        <taxon>Thiohalomonadaceae</taxon>
        <taxon>Thiohalomonas</taxon>
    </lineage>
</organism>
<accession>A0A1G5Q2S0</accession>
<evidence type="ECO:0000256" key="1">
    <source>
        <dbReference type="SAM" id="MobiDB-lite"/>
    </source>
</evidence>
<dbReference type="EMBL" id="FMWD01000003">
    <property type="protein sequence ID" value="SCZ56113.1"/>
    <property type="molecule type" value="Genomic_DNA"/>
</dbReference>
<name>A0A1G5Q2S0_9GAMM</name>
<keyword evidence="3" id="KW-1185">Reference proteome</keyword>
<proteinExistence type="predicted"/>
<gene>
    <name evidence="2" type="ORF">SAMN03097708_01273</name>
</gene>
<reference evidence="2 3" key="1">
    <citation type="submission" date="2016-10" db="EMBL/GenBank/DDBJ databases">
        <authorList>
            <person name="de Groot N.N."/>
        </authorList>
    </citation>
    <scope>NUCLEOTIDE SEQUENCE [LARGE SCALE GENOMIC DNA]</scope>
    <source>
        <strain evidence="2 3">HLD2</strain>
    </source>
</reference>
<feature type="region of interest" description="Disordered" evidence="1">
    <location>
        <begin position="1"/>
        <end position="20"/>
    </location>
</feature>
<sequence>MYLGMSPKERVRSGNSSRARHRFTPKRAVVYDTRLFFRTFSEHEFLMIEINPIVTRIKEMQGRTDALRGYL</sequence>
<dbReference type="Proteomes" id="UP000199648">
    <property type="component" value="Unassembled WGS sequence"/>
</dbReference>
<dbReference type="STRING" id="415747.SAMN03097708_01273"/>
<evidence type="ECO:0000313" key="2">
    <source>
        <dbReference type="EMBL" id="SCZ56113.1"/>
    </source>
</evidence>
<protein>
    <submittedName>
        <fullName evidence="2">Uncharacterized protein</fullName>
    </submittedName>
</protein>